<feature type="compositionally biased region" description="Polar residues" evidence="1">
    <location>
        <begin position="488"/>
        <end position="503"/>
    </location>
</feature>
<evidence type="ECO:0000256" key="1">
    <source>
        <dbReference type="SAM" id="MobiDB-lite"/>
    </source>
</evidence>
<feature type="region of interest" description="Disordered" evidence="1">
    <location>
        <begin position="143"/>
        <end position="251"/>
    </location>
</feature>
<feature type="region of interest" description="Disordered" evidence="1">
    <location>
        <begin position="382"/>
        <end position="588"/>
    </location>
</feature>
<comment type="caution">
    <text evidence="2">The sequence shown here is derived from an EMBL/GenBank/DDBJ whole genome shotgun (WGS) entry which is preliminary data.</text>
</comment>
<feature type="compositionally biased region" description="Basic and acidic residues" evidence="1">
    <location>
        <begin position="207"/>
        <end position="217"/>
    </location>
</feature>
<name>A0AAV6UR63_9ARAC</name>
<evidence type="ECO:0000313" key="3">
    <source>
        <dbReference type="Proteomes" id="UP000827092"/>
    </source>
</evidence>
<feature type="compositionally biased region" description="Polar residues" evidence="1">
    <location>
        <begin position="227"/>
        <end position="251"/>
    </location>
</feature>
<evidence type="ECO:0000313" key="2">
    <source>
        <dbReference type="EMBL" id="KAG8186745.1"/>
    </source>
</evidence>
<feature type="compositionally biased region" description="Polar residues" evidence="1">
    <location>
        <begin position="143"/>
        <end position="153"/>
    </location>
</feature>
<keyword evidence="3" id="KW-1185">Reference proteome</keyword>
<organism evidence="2 3">
    <name type="scientific">Oedothorax gibbosus</name>
    <dbReference type="NCBI Taxonomy" id="931172"/>
    <lineage>
        <taxon>Eukaryota</taxon>
        <taxon>Metazoa</taxon>
        <taxon>Ecdysozoa</taxon>
        <taxon>Arthropoda</taxon>
        <taxon>Chelicerata</taxon>
        <taxon>Arachnida</taxon>
        <taxon>Araneae</taxon>
        <taxon>Araneomorphae</taxon>
        <taxon>Entelegynae</taxon>
        <taxon>Araneoidea</taxon>
        <taxon>Linyphiidae</taxon>
        <taxon>Erigoninae</taxon>
        <taxon>Oedothorax</taxon>
    </lineage>
</organism>
<feature type="compositionally biased region" description="Basic and acidic residues" evidence="1">
    <location>
        <begin position="430"/>
        <end position="441"/>
    </location>
</feature>
<feature type="compositionally biased region" description="Polar residues" evidence="1">
    <location>
        <begin position="579"/>
        <end position="588"/>
    </location>
</feature>
<dbReference type="AlphaFoldDB" id="A0AAV6UR63"/>
<dbReference type="Proteomes" id="UP000827092">
    <property type="component" value="Unassembled WGS sequence"/>
</dbReference>
<feature type="compositionally biased region" description="Polar residues" evidence="1">
    <location>
        <begin position="523"/>
        <end position="541"/>
    </location>
</feature>
<gene>
    <name evidence="2" type="ORF">JTE90_027645</name>
</gene>
<feature type="compositionally biased region" description="Polar residues" evidence="1">
    <location>
        <begin position="175"/>
        <end position="189"/>
    </location>
</feature>
<feature type="compositionally biased region" description="Basic and acidic residues" evidence="1">
    <location>
        <begin position="157"/>
        <end position="174"/>
    </location>
</feature>
<sequence>MSRSIPSTSRACNWSDDFVPEEIWLHEEDNTTPFEDKAESKDSEMGLYDELFESDMKRSKEKTKVASNYEDLQKQISHLKSLVAEKDSKLTTMTQHYTNVKKNICSLYKTAKIEIDHKDALLAEANSRLDELLFQRNMTVDQLEKQNPSASHNKSLKSKEVMPAKRENPKESEVPSKSLSNNGSRTADQPSAKRICLGSPTTPTSTDNKRTEPENRFQNKKHKCESKNSSKSPNSDIQNNLNKKQNPKSTTTIQTCDAKVNQDIALSNVNSFKKNRDSPGELSSELNQEPSIAEVFAKMQELAFKDPEATNAVFFNLLPAELRDSFLAFEQTQANALNKLKQSFVSCYFSQCGAGMSEDVAENEPQSSTSFFFSQPKSESCSSPSVAVHNSDTESKAQENTSGPKRDPDLQKSRKRSTSTMGLNSPDSKSMSEDKHNEVKISDLQTSRRRSTSKVSLNSSDSKSTSSENHTEVKIGSDFQTSRKRSTSTKGFNSPDSKSVSQESHSEVKNSSDLQKSRKISTLMISPNSKSKPQENISQETEVSDDGDLPKSSKKSTKRHKSPKKTARSYKYNDDKLTLYTQRQLKRR</sequence>
<proteinExistence type="predicted"/>
<feature type="compositionally biased region" description="Low complexity" evidence="1">
    <location>
        <begin position="453"/>
        <end position="467"/>
    </location>
</feature>
<reference evidence="2 3" key="1">
    <citation type="journal article" date="2022" name="Nat. Ecol. Evol.">
        <title>A masculinizing supergene underlies an exaggerated male reproductive morph in a spider.</title>
        <authorList>
            <person name="Hendrickx F."/>
            <person name="De Corte Z."/>
            <person name="Sonet G."/>
            <person name="Van Belleghem S.M."/>
            <person name="Kostlbacher S."/>
            <person name="Vangestel C."/>
        </authorList>
    </citation>
    <scope>NUCLEOTIDE SEQUENCE [LARGE SCALE GENOMIC DNA]</scope>
    <source>
        <strain evidence="2">W744_W776</strain>
    </source>
</reference>
<feature type="compositionally biased region" description="Polar residues" evidence="1">
    <location>
        <begin position="418"/>
        <end position="429"/>
    </location>
</feature>
<feature type="compositionally biased region" description="Basic residues" evidence="1">
    <location>
        <begin position="552"/>
        <end position="568"/>
    </location>
</feature>
<dbReference type="EMBL" id="JAFNEN010000291">
    <property type="protein sequence ID" value="KAG8186745.1"/>
    <property type="molecule type" value="Genomic_DNA"/>
</dbReference>
<accession>A0AAV6UR63</accession>
<protein>
    <submittedName>
        <fullName evidence="2">Uncharacterized protein</fullName>
    </submittedName>
</protein>